<dbReference type="PANTHER" id="PTHR30146">
    <property type="entry name" value="LACI-RELATED TRANSCRIPTIONAL REPRESSOR"/>
    <property type="match status" value="1"/>
</dbReference>
<comment type="caution">
    <text evidence="6">The sequence shown here is derived from an EMBL/GenBank/DDBJ whole genome shotgun (WGS) entry which is preliminary data.</text>
</comment>
<name>A0A0R1WE51_9LACO</name>
<dbReference type="CDD" id="cd01392">
    <property type="entry name" value="HTH_LacI"/>
    <property type="match status" value="1"/>
</dbReference>
<dbReference type="InterPro" id="IPR010982">
    <property type="entry name" value="Lambda_DNA-bd_dom_sf"/>
</dbReference>
<evidence type="ECO:0000256" key="4">
    <source>
        <dbReference type="ARBA" id="ARBA00023163"/>
    </source>
</evidence>
<dbReference type="EMBL" id="AZGF01000008">
    <property type="protein sequence ID" value="KRM12380.1"/>
    <property type="molecule type" value="Genomic_DNA"/>
</dbReference>
<accession>A0A0R1WE51</accession>
<dbReference type="CDD" id="cd06267">
    <property type="entry name" value="PBP1_LacI_sugar_binding-like"/>
    <property type="match status" value="1"/>
</dbReference>
<dbReference type="InterPro" id="IPR028082">
    <property type="entry name" value="Peripla_BP_I"/>
</dbReference>
<sequence>MVTIREVAKIAGVSMTTVSRAFNPKAVIKEETRQRIFKIADDIGYAPNISARGLVTNKKFVIGVFLSSIHTDMSTYLSDIISNIHDSLPENYLLSVEGIDRIQSFDQKVKNRFDGILVVSQSAADNQFIYKLKNNNIPMVVVLRAMDNPEIDNIYADDEKGILDAINYIARQGHKRIGFIEGPPSYENTIKRRRGVELGCVANHLKLVDDAIKIGDFGPITGKNLMEEILELPKEIRPTCVVCANDDMAIGAFRACYEKGIKIPEEMSITGFDDNSYSKLSTPALTTISNPIPEMASLGIKRLISTIESPKKVRLFQSLPTKLIIRESVAKI</sequence>
<evidence type="ECO:0000313" key="7">
    <source>
        <dbReference type="Proteomes" id="UP000051820"/>
    </source>
</evidence>
<dbReference type="Gene3D" id="3.40.50.2300">
    <property type="match status" value="2"/>
</dbReference>
<dbReference type="STRING" id="1423807.FD16_GL002375"/>
<dbReference type="GO" id="GO:0003700">
    <property type="term" value="F:DNA-binding transcription factor activity"/>
    <property type="evidence" value="ECO:0007669"/>
    <property type="project" value="TreeGrafter"/>
</dbReference>
<feature type="domain" description="HTH lacI-type" evidence="5">
    <location>
        <begin position="2"/>
        <end position="56"/>
    </location>
</feature>
<dbReference type="Gene3D" id="1.10.260.40">
    <property type="entry name" value="lambda repressor-like DNA-binding domains"/>
    <property type="match status" value="1"/>
</dbReference>
<dbReference type="Pfam" id="PF13377">
    <property type="entry name" value="Peripla_BP_3"/>
    <property type="match status" value="1"/>
</dbReference>
<dbReference type="InterPro" id="IPR046335">
    <property type="entry name" value="LacI/GalR-like_sensor"/>
</dbReference>
<dbReference type="eggNOG" id="COG1609">
    <property type="taxonomic scope" value="Bacteria"/>
</dbReference>
<evidence type="ECO:0000256" key="1">
    <source>
        <dbReference type="ARBA" id="ARBA00022491"/>
    </source>
</evidence>
<dbReference type="OrthoDB" id="9775106at2"/>
<reference evidence="6 7" key="1">
    <citation type="journal article" date="2015" name="Genome Announc.">
        <title>Expanding the biotechnology potential of lactobacilli through comparative genomics of 213 strains and associated genera.</title>
        <authorList>
            <person name="Sun Z."/>
            <person name="Harris H.M."/>
            <person name="McCann A."/>
            <person name="Guo C."/>
            <person name="Argimon S."/>
            <person name="Zhang W."/>
            <person name="Yang X."/>
            <person name="Jeffery I.B."/>
            <person name="Cooney J.C."/>
            <person name="Kagawa T.F."/>
            <person name="Liu W."/>
            <person name="Song Y."/>
            <person name="Salvetti E."/>
            <person name="Wrobel A."/>
            <person name="Rasinkangas P."/>
            <person name="Parkhill J."/>
            <person name="Rea M.C."/>
            <person name="O'Sullivan O."/>
            <person name="Ritari J."/>
            <person name="Douillard F.P."/>
            <person name="Paul Ross R."/>
            <person name="Yang R."/>
            <person name="Briner A.E."/>
            <person name="Felis G.E."/>
            <person name="de Vos W.M."/>
            <person name="Barrangou R."/>
            <person name="Klaenhammer T.R."/>
            <person name="Caufield P.W."/>
            <person name="Cui Y."/>
            <person name="Zhang H."/>
            <person name="O'Toole P.W."/>
        </authorList>
    </citation>
    <scope>NUCLEOTIDE SEQUENCE [LARGE SCALE GENOMIC DNA]</scope>
    <source>
        <strain evidence="6 7">DSM 5007</strain>
    </source>
</reference>
<organism evidence="6 7">
    <name type="scientific">Paucilactobacillus suebicus DSM 5007 = KCTC 3549</name>
    <dbReference type="NCBI Taxonomy" id="1423807"/>
    <lineage>
        <taxon>Bacteria</taxon>
        <taxon>Bacillati</taxon>
        <taxon>Bacillota</taxon>
        <taxon>Bacilli</taxon>
        <taxon>Lactobacillales</taxon>
        <taxon>Lactobacillaceae</taxon>
        <taxon>Paucilactobacillus</taxon>
    </lineage>
</organism>
<dbReference type="SUPFAM" id="SSF53822">
    <property type="entry name" value="Periplasmic binding protein-like I"/>
    <property type="match status" value="1"/>
</dbReference>
<dbReference type="PROSITE" id="PS50932">
    <property type="entry name" value="HTH_LACI_2"/>
    <property type="match status" value="1"/>
</dbReference>
<dbReference type="SUPFAM" id="SSF47413">
    <property type="entry name" value="lambda repressor-like DNA-binding domains"/>
    <property type="match status" value="1"/>
</dbReference>
<keyword evidence="1" id="KW-0678">Repressor</keyword>
<dbReference type="RefSeq" id="WP_010621267.1">
    <property type="nucleotide sequence ID" value="NZ_AZGF01000008.1"/>
</dbReference>
<keyword evidence="3" id="KW-0238">DNA-binding</keyword>
<dbReference type="PATRIC" id="fig|1423807.3.peg.2452"/>
<proteinExistence type="predicted"/>
<keyword evidence="7" id="KW-1185">Reference proteome</keyword>
<evidence type="ECO:0000259" key="5">
    <source>
        <dbReference type="PROSITE" id="PS50932"/>
    </source>
</evidence>
<dbReference type="GO" id="GO:0000976">
    <property type="term" value="F:transcription cis-regulatory region binding"/>
    <property type="evidence" value="ECO:0007669"/>
    <property type="project" value="TreeGrafter"/>
</dbReference>
<evidence type="ECO:0000256" key="3">
    <source>
        <dbReference type="ARBA" id="ARBA00023125"/>
    </source>
</evidence>
<dbReference type="PANTHER" id="PTHR30146:SF148">
    <property type="entry name" value="HTH-TYPE TRANSCRIPTIONAL REPRESSOR PURR-RELATED"/>
    <property type="match status" value="1"/>
</dbReference>
<keyword evidence="4" id="KW-0804">Transcription</keyword>
<dbReference type="Proteomes" id="UP000051820">
    <property type="component" value="Unassembled WGS sequence"/>
</dbReference>
<protein>
    <submittedName>
        <fullName evidence="6">Hexuronate utilization operon transcriptional repressor ExuR</fullName>
    </submittedName>
</protein>
<dbReference type="Pfam" id="PF00356">
    <property type="entry name" value="LacI"/>
    <property type="match status" value="1"/>
</dbReference>
<dbReference type="AlphaFoldDB" id="A0A0R1WE51"/>
<gene>
    <name evidence="6" type="ORF">FD16_GL002375</name>
</gene>
<keyword evidence="2" id="KW-0805">Transcription regulation</keyword>
<dbReference type="SMART" id="SM00354">
    <property type="entry name" value="HTH_LACI"/>
    <property type="match status" value="1"/>
</dbReference>
<evidence type="ECO:0000256" key="2">
    <source>
        <dbReference type="ARBA" id="ARBA00023015"/>
    </source>
</evidence>
<dbReference type="InterPro" id="IPR000843">
    <property type="entry name" value="HTH_LacI"/>
</dbReference>
<evidence type="ECO:0000313" key="6">
    <source>
        <dbReference type="EMBL" id="KRM12380.1"/>
    </source>
</evidence>